<evidence type="ECO:0000313" key="3">
    <source>
        <dbReference type="Proteomes" id="UP000183050"/>
    </source>
</evidence>
<dbReference type="AlphaFoldDB" id="A0A1L3ZGY9"/>
<dbReference type="Pfam" id="PF13392">
    <property type="entry name" value="HNH_3"/>
    <property type="match status" value="1"/>
</dbReference>
<gene>
    <name evidence="2" type="ORF">BMW22_15850</name>
</gene>
<proteinExistence type="predicted"/>
<evidence type="ECO:0000259" key="1">
    <source>
        <dbReference type="Pfam" id="PF13392"/>
    </source>
</evidence>
<dbReference type="InterPro" id="IPR044930">
    <property type="entry name" value="Homing_endonuclease_His-Me"/>
</dbReference>
<dbReference type="SUPFAM" id="SSF54060">
    <property type="entry name" value="His-Me finger endonucleases"/>
    <property type="match status" value="1"/>
</dbReference>
<dbReference type="GO" id="GO:0004519">
    <property type="term" value="F:endonuclease activity"/>
    <property type="evidence" value="ECO:0007669"/>
    <property type="project" value="InterPro"/>
</dbReference>
<dbReference type="Gene3D" id="3.90.75.10">
    <property type="entry name" value="Homing Intron 3 (I-ppo) Encoded Endonuclease, Chain A"/>
    <property type="match status" value="1"/>
</dbReference>
<name>A0A1L3ZGY9_RHILE</name>
<protein>
    <recommendedName>
        <fullName evidence="1">HNH nuclease domain-containing protein</fullName>
    </recommendedName>
</protein>
<reference evidence="2 3" key="1">
    <citation type="submission" date="2016-11" db="EMBL/GenBank/DDBJ databases">
        <title>Rhizobium leguminosarum bv. viciae strain Vaf12 isolated from Vavilovia formosa root nodules from Russia, Dagestan.</title>
        <authorList>
            <person name="Kimeklis A."/>
        </authorList>
    </citation>
    <scope>NUCLEOTIDE SEQUENCE [LARGE SCALE GENOMIC DNA]</scope>
    <source>
        <strain evidence="2 3">Vaf-108</strain>
    </source>
</reference>
<dbReference type="InterPro" id="IPR003615">
    <property type="entry name" value="HNH_nuc"/>
</dbReference>
<dbReference type="Proteomes" id="UP000183050">
    <property type="component" value="Chromosome"/>
</dbReference>
<dbReference type="InterPro" id="IPR044925">
    <property type="entry name" value="His-Me_finger_sf"/>
</dbReference>
<accession>A0A1L3ZGY9</accession>
<feature type="domain" description="HNH nuclease" evidence="1">
    <location>
        <begin position="26"/>
        <end position="68"/>
    </location>
</feature>
<sequence>MWSGATGQDGYARFRFGGRGSKTGVAHRFAYEFLAEEVSDGLQLDHLCRVRNCANPNHLEPVTPRENTLRGNTLAAANAAKTHCPAGHPYDFKNTYVDATRGIRMCRACAAERTRNRRKNEREVS</sequence>
<dbReference type="EMBL" id="CP018228">
    <property type="protein sequence ID" value="API54848.1"/>
    <property type="molecule type" value="Genomic_DNA"/>
</dbReference>
<organism evidence="2 3">
    <name type="scientific">Rhizobium leguminosarum</name>
    <dbReference type="NCBI Taxonomy" id="384"/>
    <lineage>
        <taxon>Bacteria</taxon>
        <taxon>Pseudomonadati</taxon>
        <taxon>Pseudomonadota</taxon>
        <taxon>Alphaproteobacteria</taxon>
        <taxon>Hyphomicrobiales</taxon>
        <taxon>Rhizobiaceae</taxon>
        <taxon>Rhizobium/Agrobacterium group</taxon>
        <taxon>Rhizobium</taxon>
    </lineage>
</organism>
<evidence type="ECO:0000313" key="2">
    <source>
        <dbReference type="EMBL" id="API54848.1"/>
    </source>
</evidence>